<evidence type="ECO:0000313" key="5">
    <source>
        <dbReference type="EMBL" id="KAF4035176.1"/>
    </source>
</evidence>
<keyword evidence="6" id="KW-1185">Reference proteome</keyword>
<keyword evidence="3" id="KW-0560">Oxidoreductase</keyword>
<feature type="domain" description="NADP-dependent oxidoreductase" evidence="4">
    <location>
        <begin position="25"/>
        <end position="72"/>
    </location>
</feature>
<comment type="caution">
    <text evidence="5">The sequence shown here is derived from an EMBL/GenBank/DDBJ whole genome shotgun (WGS) entry which is preliminary data.</text>
</comment>
<dbReference type="PANTHER" id="PTHR43150">
    <property type="entry name" value="HYPERKINETIC, ISOFORM M"/>
    <property type="match status" value="1"/>
</dbReference>
<keyword evidence="2" id="KW-0521">NADP</keyword>
<dbReference type="Pfam" id="PF00248">
    <property type="entry name" value="Aldo_ket_red"/>
    <property type="match status" value="1"/>
</dbReference>
<dbReference type="SUPFAM" id="SSF51430">
    <property type="entry name" value="NAD(P)-linked oxidoreductase"/>
    <property type="match status" value="1"/>
</dbReference>
<dbReference type="InterPro" id="IPR005399">
    <property type="entry name" value="K_chnl_volt-dep_bsu_KCNAB-rel"/>
</dbReference>
<evidence type="ECO:0000256" key="1">
    <source>
        <dbReference type="ARBA" id="ARBA00006515"/>
    </source>
</evidence>
<dbReference type="InterPro" id="IPR036812">
    <property type="entry name" value="NAD(P)_OxRdtase_dom_sf"/>
</dbReference>
<dbReference type="PANTHER" id="PTHR43150:SF2">
    <property type="entry name" value="HYPERKINETIC, ISOFORM M"/>
    <property type="match status" value="1"/>
</dbReference>
<dbReference type="Gene3D" id="3.20.20.100">
    <property type="entry name" value="NADP-dependent oxidoreductase domain"/>
    <property type="match status" value="1"/>
</dbReference>
<gene>
    <name evidence="5" type="ORF">GN244_ATG12950</name>
</gene>
<dbReference type="AlphaFoldDB" id="A0A833S779"/>
<dbReference type="EMBL" id="WSZM01000331">
    <property type="protein sequence ID" value="KAF4035176.1"/>
    <property type="molecule type" value="Genomic_DNA"/>
</dbReference>
<organism evidence="5 6">
    <name type="scientific">Phytophthora infestans</name>
    <name type="common">Potato late blight agent</name>
    <name type="synonym">Botrytis infestans</name>
    <dbReference type="NCBI Taxonomy" id="4787"/>
    <lineage>
        <taxon>Eukaryota</taxon>
        <taxon>Sar</taxon>
        <taxon>Stramenopiles</taxon>
        <taxon>Oomycota</taxon>
        <taxon>Peronosporomycetes</taxon>
        <taxon>Peronosporales</taxon>
        <taxon>Peronosporaceae</taxon>
        <taxon>Phytophthora</taxon>
    </lineage>
</organism>
<evidence type="ECO:0000259" key="4">
    <source>
        <dbReference type="Pfam" id="PF00248"/>
    </source>
</evidence>
<evidence type="ECO:0000256" key="3">
    <source>
        <dbReference type="ARBA" id="ARBA00023002"/>
    </source>
</evidence>
<comment type="similarity">
    <text evidence="1">Belongs to the shaker potassium channel beta subunit family.</text>
</comment>
<dbReference type="Proteomes" id="UP000602510">
    <property type="component" value="Unassembled WGS sequence"/>
</dbReference>
<protein>
    <submittedName>
        <fullName evidence="5">Aldo/keto reductase family</fullName>
    </submittedName>
</protein>
<dbReference type="InterPro" id="IPR023210">
    <property type="entry name" value="NADP_OxRdtase_dom"/>
</dbReference>
<evidence type="ECO:0000256" key="2">
    <source>
        <dbReference type="ARBA" id="ARBA00022857"/>
    </source>
</evidence>
<name>A0A833S779_PHYIN</name>
<proteinExistence type="inferred from homology"/>
<reference evidence="5" key="1">
    <citation type="submission" date="2020-04" db="EMBL/GenBank/DDBJ databases">
        <title>Hybrid Assembly of Korean Phytophthora infestans isolates.</title>
        <authorList>
            <person name="Prokchorchik M."/>
            <person name="Lee Y."/>
            <person name="Seo J."/>
            <person name="Cho J.-H."/>
            <person name="Park Y.-E."/>
            <person name="Jang D.-C."/>
            <person name="Im J.-S."/>
            <person name="Choi J.-G."/>
            <person name="Park H.-J."/>
            <person name="Lee G.-B."/>
            <person name="Lee Y.-G."/>
            <person name="Hong S.-Y."/>
            <person name="Cho K."/>
            <person name="Sohn K.H."/>
        </authorList>
    </citation>
    <scope>NUCLEOTIDE SEQUENCE</scope>
    <source>
        <strain evidence="5">KR_1_A1</strain>
    </source>
</reference>
<sequence>MCSAPTNNMKYRFLGDSGLLVSKFGFGSFVTFDMQMDFEKSYAVFEYAFKSGINFFDSAETYADGEAEKFIACPRWWWTE</sequence>
<evidence type="ECO:0000313" key="6">
    <source>
        <dbReference type="Proteomes" id="UP000602510"/>
    </source>
</evidence>
<accession>A0A833S779</accession>
<dbReference type="GO" id="GO:0016491">
    <property type="term" value="F:oxidoreductase activity"/>
    <property type="evidence" value="ECO:0007669"/>
    <property type="project" value="UniProtKB-KW"/>
</dbReference>